<organism evidence="2 3">
    <name type="scientific">Cetraspora pellucida</name>
    <dbReference type="NCBI Taxonomy" id="1433469"/>
    <lineage>
        <taxon>Eukaryota</taxon>
        <taxon>Fungi</taxon>
        <taxon>Fungi incertae sedis</taxon>
        <taxon>Mucoromycota</taxon>
        <taxon>Glomeromycotina</taxon>
        <taxon>Glomeromycetes</taxon>
        <taxon>Diversisporales</taxon>
        <taxon>Gigasporaceae</taxon>
        <taxon>Cetraspora</taxon>
    </lineage>
</organism>
<dbReference type="EMBL" id="CAJVQA010017347">
    <property type="protein sequence ID" value="CAG8748324.1"/>
    <property type="molecule type" value="Genomic_DNA"/>
</dbReference>
<feature type="compositionally biased region" description="Basic and acidic residues" evidence="1">
    <location>
        <begin position="54"/>
        <end position="63"/>
    </location>
</feature>
<evidence type="ECO:0000313" key="3">
    <source>
        <dbReference type="Proteomes" id="UP000789759"/>
    </source>
</evidence>
<reference evidence="2" key="1">
    <citation type="submission" date="2021-06" db="EMBL/GenBank/DDBJ databases">
        <authorList>
            <person name="Kallberg Y."/>
            <person name="Tangrot J."/>
            <person name="Rosling A."/>
        </authorList>
    </citation>
    <scope>NUCLEOTIDE SEQUENCE</scope>
    <source>
        <strain evidence="2">FL966</strain>
    </source>
</reference>
<gene>
    <name evidence="2" type="ORF">CPELLU_LOCUS14540</name>
</gene>
<comment type="caution">
    <text evidence="2">The sequence shown here is derived from an EMBL/GenBank/DDBJ whole genome shotgun (WGS) entry which is preliminary data.</text>
</comment>
<protein>
    <submittedName>
        <fullName evidence="2">12611_t:CDS:1</fullName>
    </submittedName>
</protein>
<keyword evidence="3" id="KW-1185">Reference proteome</keyword>
<feature type="region of interest" description="Disordered" evidence="1">
    <location>
        <begin position="54"/>
        <end position="74"/>
    </location>
</feature>
<dbReference type="Proteomes" id="UP000789759">
    <property type="component" value="Unassembled WGS sequence"/>
</dbReference>
<evidence type="ECO:0000313" key="2">
    <source>
        <dbReference type="EMBL" id="CAG8748324.1"/>
    </source>
</evidence>
<sequence>TSTSTSLLGFIDSISKENQELTKNEKDIELLDPMEDDSSNSYKEILLESKSEELFELDAKETNSETDSTENEHE</sequence>
<proteinExistence type="predicted"/>
<name>A0A9N9ISW4_9GLOM</name>
<accession>A0A9N9ISW4</accession>
<evidence type="ECO:0000256" key="1">
    <source>
        <dbReference type="SAM" id="MobiDB-lite"/>
    </source>
</evidence>
<feature type="non-terminal residue" evidence="2">
    <location>
        <position position="74"/>
    </location>
</feature>
<dbReference type="AlphaFoldDB" id="A0A9N9ISW4"/>